<evidence type="ECO:0000313" key="2">
    <source>
        <dbReference type="EMBL" id="RIB12678.1"/>
    </source>
</evidence>
<comment type="caution">
    <text evidence="2">The sequence shown here is derived from an EMBL/GenBank/DDBJ whole genome shotgun (WGS) entry which is preliminary data.</text>
</comment>
<feature type="compositionally biased region" description="Basic and acidic residues" evidence="1">
    <location>
        <begin position="62"/>
        <end position="76"/>
    </location>
</feature>
<feature type="region of interest" description="Disordered" evidence="1">
    <location>
        <begin position="45"/>
        <end position="76"/>
    </location>
</feature>
<protein>
    <submittedName>
        <fullName evidence="2">Uncharacterized protein</fullName>
    </submittedName>
</protein>
<reference evidence="2 3" key="1">
    <citation type="submission" date="2018-06" db="EMBL/GenBank/DDBJ databases">
        <title>Comparative genomics reveals the genomic features of Rhizophagus irregularis, R. cerebriforme, R. diaphanum and Gigaspora rosea, and their symbiotic lifestyle signature.</title>
        <authorList>
            <person name="Morin E."/>
            <person name="San Clemente H."/>
            <person name="Chen E.C.H."/>
            <person name="De La Providencia I."/>
            <person name="Hainaut M."/>
            <person name="Kuo A."/>
            <person name="Kohler A."/>
            <person name="Murat C."/>
            <person name="Tang N."/>
            <person name="Roy S."/>
            <person name="Loubradou J."/>
            <person name="Henrissat B."/>
            <person name="Grigoriev I.V."/>
            <person name="Corradi N."/>
            <person name="Roux C."/>
            <person name="Martin F.M."/>
        </authorList>
    </citation>
    <scope>NUCLEOTIDE SEQUENCE [LARGE SCALE GENOMIC DNA]</scope>
    <source>
        <strain evidence="2 3">DAOM 194757</strain>
    </source>
</reference>
<organism evidence="2 3">
    <name type="scientific">Gigaspora rosea</name>
    <dbReference type="NCBI Taxonomy" id="44941"/>
    <lineage>
        <taxon>Eukaryota</taxon>
        <taxon>Fungi</taxon>
        <taxon>Fungi incertae sedis</taxon>
        <taxon>Mucoromycota</taxon>
        <taxon>Glomeromycotina</taxon>
        <taxon>Glomeromycetes</taxon>
        <taxon>Diversisporales</taxon>
        <taxon>Gigasporaceae</taxon>
        <taxon>Gigaspora</taxon>
    </lineage>
</organism>
<dbReference type="Proteomes" id="UP000266673">
    <property type="component" value="Unassembled WGS sequence"/>
</dbReference>
<dbReference type="EMBL" id="QKWP01000999">
    <property type="protein sequence ID" value="RIB12678.1"/>
    <property type="molecule type" value="Genomic_DNA"/>
</dbReference>
<gene>
    <name evidence="2" type="ORF">C2G38_2199977</name>
</gene>
<name>A0A397UTI0_9GLOM</name>
<feature type="region of interest" description="Disordered" evidence="1">
    <location>
        <begin position="1"/>
        <end position="21"/>
    </location>
</feature>
<evidence type="ECO:0000313" key="3">
    <source>
        <dbReference type="Proteomes" id="UP000266673"/>
    </source>
</evidence>
<feature type="compositionally biased region" description="Low complexity" evidence="1">
    <location>
        <begin position="51"/>
        <end position="61"/>
    </location>
</feature>
<sequence>MRNKQQQKLRRKYSETPTTAPTMALIATPMMAPAMTPMTAQMTALKKIYSKNGKNGRNGRNSRNDKNGRNGKNETKITTHSITVLTKRISKVCIERLLLARLNFIELKENLTESPIHILNILQKKPRKKKKNSGSYSKI</sequence>
<proteinExistence type="predicted"/>
<accession>A0A397UTI0</accession>
<keyword evidence="3" id="KW-1185">Reference proteome</keyword>
<dbReference type="AlphaFoldDB" id="A0A397UTI0"/>
<evidence type="ECO:0000256" key="1">
    <source>
        <dbReference type="SAM" id="MobiDB-lite"/>
    </source>
</evidence>
<feature type="compositionally biased region" description="Basic residues" evidence="1">
    <location>
        <begin position="1"/>
        <end position="11"/>
    </location>
</feature>